<dbReference type="OrthoDB" id="4849160at2759"/>
<evidence type="ECO:0000256" key="4">
    <source>
        <dbReference type="ARBA" id="ARBA00023157"/>
    </source>
</evidence>
<sequence>MFSNALLSFSLVAAVSAHQNFHQFWVNDETPGYQVGIRMPPSNSPVEDVTSDDIVCNVNGQKVPSGVETVAASEGDTIKVQWDQSTHPGPITHMLFGPVDDASQESGIGAGWFKIDELDAPDGTWANEIMSAKNMTHEFKLPTGLQSGEYLLRSEMLALHGAQTVGGAQFYIGCAQLKITGTGTGSCGPTIELPGAYKAEDDNIYIPNVYNGFDPTTYSAPGGPIASCGGSGSGSAPATSAAAPNNTVATSTPAASPTVVDVPTTAAATPSAAATDAAPVASSPAASSPVSVPVPTGGAGSGSELPQEFTLETFIAWLKEQAGGSTANTRRHARAMRI</sequence>
<keyword evidence="7" id="KW-0732">Signal</keyword>
<keyword evidence="4 5" id="KW-1015">Disulfide bond</keyword>
<evidence type="ECO:0000256" key="1">
    <source>
        <dbReference type="ARBA" id="ARBA00001973"/>
    </source>
</evidence>
<evidence type="ECO:0000313" key="10">
    <source>
        <dbReference type="Proteomes" id="UP000240883"/>
    </source>
</evidence>
<dbReference type="Pfam" id="PF03443">
    <property type="entry name" value="AA9"/>
    <property type="match status" value="1"/>
</dbReference>
<gene>
    <name evidence="9" type="ORF">BS50DRAFT_537292</name>
</gene>
<dbReference type="PANTHER" id="PTHR33353">
    <property type="entry name" value="PUTATIVE (AFU_ORTHOLOGUE AFUA_1G12560)-RELATED"/>
    <property type="match status" value="1"/>
</dbReference>
<dbReference type="GO" id="GO:0005576">
    <property type="term" value="C:extracellular region"/>
    <property type="evidence" value="ECO:0007669"/>
    <property type="project" value="UniProtKB-SubCell"/>
</dbReference>
<dbReference type="CDD" id="cd21175">
    <property type="entry name" value="LPMO_AA9"/>
    <property type="match status" value="1"/>
</dbReference>
<feature type="compositionally biased region" description="Low complexity" evidence="6">
    <location>
        <begin position="279"/>
        <end position="296"/>
    </location>
</feature>
<reference evidence="9 10" key="1">
    <citation type="journal article" date="2018" name="Front. Microbiol.">
        <title>Genome-Wide Analysis of Corynespora cassiicola Leaf Fall Disease Putative Effectors.</title>
        <authorList>
            <person name="Lopez D."/>
            <person name="Ribeiro S."/>
            <person name="Label P."/>
            <person name="Fumanal B."/>
            <person name="Venisse J.S."/>
            <person name="Kohler A."/>
            <person name="de Oliveira R.R."/>
            <person name="Labutti K."/>
            <person name="Lipzen A."/>
            <person name="Lail K."/>
            <person name="Bauer D."/>
            <person name="Ohm R.A."/>
            <person name="Barry K.W."/>
            <person name="Spatafora J."/>
            <person name="Grigoriev I.V."/>
            <person name="Martin F.M."/>
            <person name="Pujade-Renaud V."/>
        </authorList>
    </citation>
    <scope>NUCLEOTIDE SEQUENCE [LARGE SCALE GENOMIC DNA]</scope>
    <source>
        <strain evidence="9 10">Philippines</strain>
    </source>
</reference>
<dbReference type="EC" id="1.14.99.56" evidence="5"/>
<evidence type="ECO:0000256" key="3">
    <source>
        <dbReference type="ARBA" id="ARBA00022525"/>
    </source>
</evidence>
<dbReference type="GO" id="GO:0008810">
    <property type="term" value="F:cellulase activity"/>
    <property type="evidence" value="ECO:0007669"/>
    <property type="project" value="UniProtKB-UniRule"/>
</dbReference>
<evidence type="ECO:0000256" key="5">
    <source>
        <dbReference type="RuleBase" id="RU368122"/>
    </source>
</evidence>
<dbReference type="Gene3D" id="2.70.50.70">
    <property type="match status" value="1"/>
</dbReference>
<keyword evidence="5" id="KW-0136">Cellulose degradation</keyword>
<comment type="function">
    <text evidence="5">Lytic polysaccharide monooxygenase (LMPO) that depolymerizes crystalline and amorphous polysaccharides via the oxidation of scissile alpha- or beta-(1-4)-glycosidic bonds, yielding C1 and/or C4 oxidation products. Catalysis by LPMOs requires the reduction of the active-site copper from Cu(II) to Cu(I) by a reducing agent and H(2)O(2) or O(2) as a cosubstrate.</text>
</comment>
<dbReference type="STRING" id="1448308.A0A2T2N3F4"/>
<dbReference type="Proteomes" id="UP000240883">
    <property type="component" value="Unassembled WGS sequence"/>
</dbReference>
<accession>A0A2T2N3F4</accession>
<evidence type="ECO:0000256" key="2">
    <source>
        <dbReference type="ARBA" id="ARBA00004613"/>
    </source>
</evidence>
<feature type="signal peptide" evidence="7">
    <location>
        <begin position="1"/>
        <end position="17"/>
    </location>
</feature>
<evidence type="ECO:0000256" key="6">
    <source>
        <dbReference type="SAM" id="MobiDB-lite"/>
    </source>
</evidence>
<comment type="subcellular location">
    <subcellularLocation>
        <location evidence="2 5">Secreted</location>
    </subcellularLocation>
</comment>
<dbReference type="GO" id="GO:0030245">
    <property type="term" value="P:cellulose catabolic process"/>
    <property type="evidence" value="ECO:0007669"/>
    <property type="project" value="UniProtKB-UniRule"/>
</dbReference>
<dbReference type="PANTHER" id="PTHR33353:SF1">
    <property type="entry name" value="ENDO-BETA-1,4-GLUCANASE D"/>
    <property type="match status" value="1"/>
</dbReference>
<feature type="domain" description="Auxiliary Activity family 9 catalytic" evidence="8">
    <location>
        <begin position="18"/>
        <end position="218"/>
    </location>
</feature>
<name>A0A2T2N3F4_CORCC</name>
<evidence type="ECO:0000256" key="7">
    <source>
        <dbReference type="SAM" id="SignalP"/>
    </source>
</evidence>
<evidence type="ECO:0000313" key="9">
    <source>
        <dbReference type="EMBL" id="PSN59548.1"/>
    </source>
</evidence>
<keyword evidence="5" id="KW-0624">Polysaccharide degradation</keyword>
<protein>
    <recommendedName>
        <fullName evidence="5">AA9 family lytic polysaccharide monooxygenase</fullName>
        <ecNumber evidence="5">1.14.99.56</ecNumber>
    </recommendedName>
    <alternativeName>
        <fullName evidence="5">Endo-beta-1,4-glucanase</fullName>
    </alternativeName>
    <alternativeName>
        <fullName evidence="5">Glycosyl hydrolase 61 family protein</fullName>
    </alternativeName>
</protein>
<dbReference type="InterPro" id="IPR049892">
    <property type="entry name" value="AA9"/>
</dbReference>
<keyword evidence="10" id="KW-1185">Reference proteome</keyword>
<feature type="region of interest" description="Disordered" evidence="6">
    <location>
        <begin position="279"/>
        <end position="305"/>
    </location>
</feature>
<comment type="cofactor">
    <cofactor evidence="1">
        <name>Cu(2+)</name>
        <dbReference type="ChEBI" id="CHEBI:29036"/>
    </cofactor>
</comment>
<feature type="chain" id="PRO_5015752966" description="AA9 family lytic polysaccharide monooxygenase" evidence="7">
    <location>
        <begin position="18"/>
        <end position="338"/>
    </location>
</feature>
<keyword evidence="3 5" id="KW-0964">Secreted</keyword>
<dbReference type="EMBL" id="KZ678155">
    <property type="protein sequence ID" value="PSN59548.1"/>
    <property type="molecule type" value="Genomic_DNA"/>
</dbReference>
<organism evidence="9 10">
    <name type="scientific">Corynespora cassiicola Philippines</name>
    <dbReference type="NCBI Taxonomy" id="1448308"/>
    <lineage>
        <taxon>Eukaryota</taxon>
        <taxon>Fungi</taxon>
        <taxon>Dikarya</taxon>
        <taxon>Ascomycota</taxon>
        <taxon>Pezizomycotina</taxon>
        <taxon>Dothideomycetes</taxon>
        <taxon>Pleosporomycetidae</taxon>
        <taxon>Pleosporales</taxon>
        <taxon>Corynesporascaceae</taxon>
        <taxon>Corynespora</taxon>
    </lineage>
</organism>
<evidence type="ECO:0000259" key="8">
    <source>
        <dbReference type="Pfam" id="PF03443"/>
    </source>
</evidence>
<proteinExistence type="predicted"/>
<dbReference type="GO" id="GO:0030248">
    <property type="term" value="F:cellulose binding"/>
    <property type="evidence" value="ECO:0007669"/>
    <property type="project" value="UniProtKB-UniRule"/>
</dbReference>
<feature type="region of interest" description="Disordered" evidence="6">
    <location>
        <begin position="229"/>
        <end position="257"/>
    </location>
</feature>
<comment type="catalytic activity">
    <reaction evidence="5">
        <text>[(1-&gt;4)-beta-D-glucosyl]n+m + reduced acceptor + O2 = 4-dehydro-beta-D-glucosyl-[(1-&gt;4)-beta-D-glucosyl]n-1 + [(1-&gt;4)-beta-D-glucosyl]m + acceptor + H2O.</text>
        <dbReference type="EC" id="1.14.99.56"/>
    </reaction>
</comment>
<keyword evidence="5" id="KW-0119">Carbohydrate metabolism</keyword>
<dbReference type="InterPro" id="IPR005103">
    <property type="entry name" value="AA9_LPMO"/>
</dbReference>
<comment type="domain">
    <text evidence="5">Has a modular structure: an endo-beta-1,4-glucanase catalytic module at the N-terminus, a linker rich in serines and threonines, and a C-terminal carbohydrate-binding module (CBM).</text>
</comment>
<dbReference type="AlphaFoldDB" id="A0A2T2N3F4"/>